<dbReference type="Pfam" id="PF02390">
    <property type="entry name" value="Methyltransf_4"/>
    <property type="match status" value="1"/>
</dbReference>
<dbReference type="AlphaFoldDB" id="A0A1T4P7N3"/>
<protein>
    <recommendedName>
        <fullName evidence="7">tRNA (guanine-N(7)-)-methyltransferase</fullName>
        <ecNumber evidence="7">2.1.1.33</ecNumber>
    </recommendedName>
    <alternativeName>
        <fullName evidence="7">tRNA (guanine(46)-N(7))-methyltransferase</fullName>
    </alternativeName>
    <alternativeName>
        <fullName evidence="7">tRNA(m7G46)-methyltransferase</fullName>
    </alternativeName>
</protein>
<keyword evidence="5 7" id="KW-0949">S-adenosyl-L-methionine</keyword>
<feature type="binding site" evidence="7">
    <location>
        <position position="95"/>
    </location>
    <ligand>
        <name>S-adenosyl-L-methionine</name>
        <dbReference type="ChEBI" id="CHEBI:59789"/>
    </ligand>
</feature>
<evidence type="ECO:0000313" key="9">
    <source>
        <dbReference type="Proteomes" id="UP000243297"/>
    </source>
</evidence>
<evidence type="ECO:0000256" key="3">
    <source>
        <dbReference type="ARBA" id="ARBA00022603"/>
    </source>
</evidence>
<reference evidence="9" key="1">
    <citation type="submission" date="2017-02" db="EMBL/GenBank/DDBJ databases">
        <authorList>
            <person name="Varghese N."/>
            <person name="Submissions S."/>
        </authorList>
    </citation>
    <scope>NUCLEOTIDE SEQUENCE [LARGE SCALE GENOMIC DNA]</scope>
    <source>
        <strain evidence="9">ATCC 25662</strain>
    </source>
</reference>
<dbReference type="UniPathway" id="UPA00989"/>
<dbReference type="InterPro" id="IPR029063">
    <property type="entry name" value="SAM-dependent_MTases_sf"/>
</dbReference>
<dbReference type="Gene3D" id="3.40.50.150">
    <property type="entry name" value="Vaccinia Virus protein VP39"/>
    <property type="match status" value="1"/>
</dbReference>
<comment type="function">
    <text evidence="2 7">Catalyzes the formation of N(7)-methylguanine at position 46 (m7G46) in tRNA.</text>
</comment>
<dbReference type="InterPro" id="IPR003358">
    <property type="entry name" value="tRNA_(Gua-N-7)_MeTrfase_Trmb"/>
</dbReference>
<dbReference type="PROSITE" id="PS51625">
    <property type="entry name" value="SAM_MT_TRMB"/>
    <property type="match status" value="1"/>
</dbReference>
<feature type="binding site" evidence="7">
    <location>
        <position position="117"/>
    </location>
    <ligand>
        <name>S-adenosyl-L-methionine</name>
        <dbReference type="ChEBI" id="CHEBI:59789"/>
    </ligand>
</feature>
<feature type="binding site" evidence="7">
    <location>
        <position position="68"/>
    </location>
    <ligand>
        <name>S-adenosyl-L-methionine</name>
        <dbReference type="ChEBI" id="CHEBI:59789"/>
    </ligand>
</feature>
<keyword evidence="6 7" id="KW-0819">tRNA processing</keyword>
<dbReference type="EMBL" id="FUWY01000005">
    <property type="protein sequence ID" value="SJZ86908.1"/>
    <property type="molecule type" value="Genomic_DNA"/>
</dbReference>
<dbReference type="GO" id="GO:0008176">
    <property type="term" value="F:tRNA (guanine(46)-N7)-methyltransferase activity"/>
    <property type="evidence" value="ECO:0007669"/>
    <property type="project" value="UniProtKB-UniRule"/>
</dbReference>
<dbReference type="NCBIfam" id="NF001080">
    <property type="entry name" value="PRK00121.2-2"/>
    <property type="match status" value="1"/>
</dbReference>
<feature type="binding site" evidence="7">
    <location>
        <position position="121"/>
    </location>
    <ligand>
        <name>substrate</name>
    </ligand>
</feature>
<dbReference type="SUPFAM" id="SSF53335">
    <property type="entry name" value="S-adenosyl-L-methionine-dependent methyltransferases"/>
    <property type="match status" value="1"/>
</dbReference>
<name>A0A1T4P7N3_9FIRM</name>
<dbReference type="HAMAP" id="MF_01057">
    <property type="entry name" value="tRNA_methyltr_TrmB"/>
    <property type="match status" value="1"/>
</dbReference>
<evidence type="ECO:0000256" key="2">
    <source>
        <dbReference type="ARBA" id="ARBA00003015"/>
    </source>
</evidence>
<keyword evidence="3 7" id="KW-0489">Methyltransferase</keyword>
<evidence type="ECO:0000256" key="6">
    <source>
        <dbReference type="ARBA" id="ARBA00022694"/>
    </source>
</evidence>
<evidence type="ECO:0000313" key="8">
    <source>
        <dbReference type="EMBL" id="SJZ86908.1"/>
    </source>
</evidence>
<dbReference type="EC" id="2.1.1.33" evidence="7"/>
<comment type="caution">
    <text evidence="7">Lacks conserved residue(s) required for the propagation of feature annotation.</text>
</comment>
<comment type="similarity">
    <text evidence="7">Belongs to the class I-like SAM-binding methyltransferase superfamily. TrmB family.</text>
</comment>
<comment type="pathway">
    <text evidence="7">tRNA modification; N(7)-methylguanine-tRNA biosynthesis.</text>
</comment>
<feature type="binding site" evidence="7">
    <location>
        <position position="43"/>
    </location>
    <ligand>
        <name>S-adenosyl-L-methionine</name>
        <dbReference type="ChEBI" id="CHEBI:59789"/>
    </ligand>
</feature>
<sequence length="212" mass="24555">MRMRKKSWAEPFLMENDHFVIQEPQNNSGHWKEVLKCDTLHVEIGCGKGDYFIQMSTMDPSVGWIGIEKDRNVAAVAAKKALEVTTSNRCMIALDAEQIDSWFKEGEIDTIHLNFSDPWPKSGYKKRRLSHGNFLNKYKTLLKDHGQIVMKTDNQGLFEFSLVEFSQNGWLLEDVSVDFRRNEHPEDAISEYEAKFMSLGQPIYRAIFVCKK</sequence>
<dbReference type="Proteomes" id="UP000243297">
    <property type="component" value="Unassembled WGS sequence"/>
</dbReference>
<dbReference type="InterPro" id="IPR055361">
    <property type="entry name" value="tRNA_methyltr_TrmB_bact"/>
</dbReference>
<organism evidence="8 9">
    <name type="scientific">Anaerorhabdus furcosa</name>
    <dbReference type="NCBI Taxonomy" id="118967"/>
    <lineage>
        <taxon>Bacteria</taxon>
        <taxon>Bacillati</taxon>
        <taxon>Bacillota</taxon>
        <taxon>Erysipelotrichia</taxon>
        <taxon>Erysipelotrichales</taxon>
        <taxon>Erysipelotrichaceae</taxon>
        <taxon>Anaerorhabdus</taxon>
    </lineage>
</organism>
<evidence type="ECO:0000256" key="4">
    <source>
        <dbReference type="ARBA" id="ARBA00022679"/>
    </source>
</evidence>
<dbReference type="OrthoDB" id="9802090at2"/>
<dbReference type="RefSeq" id="WP_078712302.1">
    <property type="nucleotide sequence ID" value="NZ_FUWY01000005.1"/>
</dbReference>
<evidence type="ECO:0000256" key="1">
    <source>
        <dbReference type="ARBA" id="ARBA00000142"/>
    </source>
</evidence>
<dbReference type="PANTHER" id="PTHR23417:SF14">
    <property type="entry name" value="PENTACOTRIPEPTIDE-REPEAT REGION OF PRORP DOMAIN-CONTAINING PROTEIN"/>
    <property type="match status" value="1"/>
</dbReference>
<gene>
    <name evidence="7" type="primary">trmB</name>
    <name evidence="8" type="ORF">SAMN02745191_1897</name>
</gene>
<evidence type="ECO:0000256" key="7">
    <source>
        <dbReference type="HAMAP-Rule" id="MF_01057"/>
    </source>
</evidence>
<feature type="binding site" evidence="7">
    <location>
        <position position="153"/>
    </location>
    <ligand>
        <name>substrate</name>
    </ligand>
</feature>
<comment type="catalytic activity">
    <reaction evidence="1 7">
        <text>guanosine(46) in tRNA + S-adenosyl-L-methionine = N(7)-methylguanosine(46) in tRNA + S-adenosyl-L-homocysteine</text>
        <dbReference type="Rhea" id="RHEA:42708"/>
        <dbReference type="Rhea" id="RHEA-COMP:10188"/>
        <dbReference type="Rhea" id="RHEA-COMP:10189"/>
        <dbReference type="ChEBI" id="CHEBI:57856"/>
        <dbReference type="ChEBI" id="CHEBI:59789"/>
        <dbReference type="ChEBI" id="CHEBI:74269"/>
        <dbReference type="ChEBI" id="CHEBI:74480"/>
        <dbReference type="EC" id="2.1.1.33"/>
    </reaction>
</comment>
<keyword evidence="9" id="KW-1185">Reference proteome</keyword>
<dbReference type="GO" id="GO:0043527">
    <property type="term" value="C:tRNA methyltransferase complex"/>
    <property type="evidence" value="ECO:0007669"/>
    <property type="project" value="TreeGrafter"/>
</dbReference>
<proteinExistence type="inferred from homology"/>
<dbReference type="NCBIfam" id="TIGR00091">
    <property type="entry name" value="tRNA (guanosine(46)-N7)-methyltransferase TrmB"/>
    <property type="match status" value="1"/>
</dbReference>
<evidence type="ECO:0000256" key="5">
    <source>
        <dbReference type="ARBA" id="ARBA00022691"/>
    </source>
</evidence>
<dbReference type="PANTHER" id="PTHR23417">
    <property type="entry name" value="3-DEOXY-D-MANNO-OCTULOSONIC-ACID TRANSFERASE/TRNA GUANINE-N 7 - -METHYLTRANSFERASE"/>
    <property type="match status" value="1"/>
</dbReference>
<dbReference type="STRING" id="118967.SAMN02745191_1897"/>
<keyword evidence="4 7" id="KW-0808">Transferase</keyword>
<accession>A0A1T4P7N3</accession>